<dbReference type="SUPFAM" id="SSF57048">
    <property type="entry name" value="Gurmarin-like"/>
    <property type="match status" value="1"/>
</dbReference>
<dbReference type="Proteomes" id="UP000030816">
    <property type="component" value="Unassembled WGS sequence"/>
</dbReference>
<name>A0A0B2WUG3_METAS</name>
<feature type="chain" id="PRO_5002096208" evidence="4">
    <location>
        <begin position="18"/>
        <end position="59"/>
    </location>
</feature>
<evidence type="ECO:0000256" key="2">
    <source>
        <dbReference type="ARBA" id="ARBA00022854"/>
    </source>
</evidence>
<evidence type="ECO:0000256" key="3">
    <source>
        <dbReference type="ARBA" id="ARBA00023157"/>
    </source>
</evidence>
<dbReference type="EMBL" id="AZHE01000014">
    <property type="protein sequence ID" value="KHN96585.1"/>
    <property type="molecule type" value="Genomic_DNA"/>
</dbReference>
<protein>
    <submittedName>
        <fullName evidence="5">Gurmarin/antimicrobial peptide</fullName>
    </submittedName>
</protein>
<keyword evidence="6" id="KW-1185">Reference proteome</keyword>
<accession>A0A0B2WUG3</accession>
<evidence type="ECO:0000313" key="5">
    <source>
        <dbReference type="EMBL" id="KHN96585.1"/>
    </source>
</evidence>
<comment type="caution">
    <text evidence="5">The sequence shown here is derived from an EMBL/GenBank/DDBJ whole genome shotgun (WGS) entry which is preliminary data.</text>
</comment>
<feature type="signal peptide" evidence="4">
    <location>
        <begin position="1"/>
        <end position="17"/>
    </location>
</feature>
<reference evidence="5 6" key="1">
    <citation type="journal article" date="2014" name="Proc. Natl. Acad. Sci. U.S.A.">
        <title>Trajectory and genomic determinants of fungal-pathogen speciation and host adaptation.</title>
        <authorList>
            <person name="Hu X."/>
            <person name="Xiao G."/>
            <person name="Zheng P."/>
            <person name="Shang Y."/>
            <person name="Su Y."/>
            <person name="Zhang X."/>
            <person name="Liu X."/>
            <person name="Zhan S."/>
            <person name="St Leger R.J."/>
            <person name="Wang C."/>
        </authorList>
    </citation>
    <scope>NUCLEOTIDE SEQUENCE [LARGE SCALE GENOMIC DNA]</scope>
    <source>
        <strain evidence="5 6">ARSEF 1941</strain>
    </source>
</reference>
<proteinExistence type="predicted"/>
<dbReference type="RefSeq" id="XP_040677651.1">
    <property type="nucleotide sequence ID" value="XM_040824326.1"/>
</dbReference>
<dbReference type="AlphaFoldDB" id="A0A0B2WUG3"/>
<evidence type="ECO:0000256" key="4">
    <source>
        <dbReference type="SAM" id="SignalP"/>
    </source>
</evidence>
<gene>
    <name evidence="5" type="ORF">MAM_05528</name>
</gene>
<dbReference type="HOGENOM" id="CLU_2961297_0_0_1"/>
<evidence type="ECO:0000256" key="1">
    <source>
        <dbReference type="ARBA" id="ARBA00022529"/>
    </source>
</evidence>
<keyword evidence="3" id="KW-1015">Disulfide bond</keyword>
<dbReference type="GeneID" id="63739983"/>
<keyword evidence="1" id="KW-0929">Antimicrobial</keyword>
<evidence type="ECO:0000313" key="6">
    <source>
        <dbReference type="Proteomes" id="UP000030816"/>
    </source>
</evidence>
<dbReference type="InterPro" id="IPR009101">
    <property type="entry name" value="Gurmarin/antifun_pep"/>
</dbReference>
<sequence length="59" mass="6544">MKFVVAFTALFAGLAAAQLDLNRREDQKCIADNQECTIKDLCCSKFCLVQEGQEKGVCK</sequence>
<keyword evidence="2" id="KW-0960">Knottin</keyword>
<organism evidence="5 6">
    <name type="scientific">Metarhizium album (strain ARSEF 1941)</name>
    <dbReference type="NCBI Taxonomy" id="1081103"/>
    <lineage>
        <taxon>Eukaryota</taxon>
        <taxon>Fungi</taxon>
        <taxon>Dikarya</taxon>
        <taxon>Ascomycota</taxon>
        <taxon>Pezizomycotina</taxon>
        <taxon>Sordariomycetes</taxon>
        <taxon>Hypocreomycetidae</taxon>
        <taxon>Hypocreales</taxon>
        <taxon>Clavicipitaceae</taxon>
        <taxon>Metarhizium</taxon>
    </lineage>
</organism>
<keyword evidence="4" id="KW-0732">Signal</keyword>